<proteinExistence type="predicted"/>
<accession>A0A165MP81</accession>
<gene>
    <name evidence="1" type="ORF">DAEQUDRAFT_490735</name>
</gene>
<dbReference type="Proteomes" id="UP000076727">
    <property type="component" value="Unassembled WGS sequence"/>
</dbReference>
<keyword evidence="2" id="KW-1185">Reference proteome</keyword>
<dbReference type="AlphaFoldDB" id="A0A165MP81"/>
<organism evidence="1 2">
    <name type="scientific">Daedalea quercina L-15889</name>
    <dbReference type="NCBI Taxonomy" id="1314783"/>
    <lineage>
        <taxon>Eukaryota</taxon>
        <taxon>Fungi</taxon>
        <taxon>Dikarya</taxon>
        <taxon>Basidiomycota</taxon>
        <taxon>Agaricomycotina</taxon>
        <taxon>Agaricomycetes</taxon>
        <taxon>Polyporales</taxon>
        <taxon>Fomitopsis</taxon>
    </lineage>
</organism>
<evidence type="ECO:0000313" key="2">
    <source>
        <dbReference type="Proteomes" id="UP000076727"/>
    </source>
</evidence>
<sequence>MVLTLQQSSDSVVPTEMHARRLRDGVLMEHSPSCHWSYRCVQCQRNAATSIKHAAVGFEVCGVQERSRDRCACLSDLDASAESESHSLSPPTLRGNLSSNSGAVQRITLVLIRLSYVLCAWDRFTNGHDTYGYWHVKSVAGSLSANSDSECSCCSSGTSKLQHFRRCFRKPINLRGHIHAPFMAPSFSYQRSNAE</sequence>
<protein>
    <submittedName>
        <fullName evidence="1">Uncharacterized protein</fullName>
    </submittedName>
</protein>
<dbReference type="EMBL" id="KV429097">
    <property type="protein sequence ID" value="KZT65943.1"/>
    <property type="molecule type" value="Genomic_DNA"/>
</dbReference>
<evidence type="ECO:0000313" key="1">
    <source>
        <dbReference type="EMBL" id="KZT65943.1"/>
    </source>
</evidence>
<reference evidence="1 2" key="1">
    <citation type="journal article" date="2016" name="Mol. Biol. Evol.">
        <title>Comparative Genomics of Early-Diverging Mushroom-Forming Fungi Provides Insights into the Origins of Lignocellulose Decay Capabilities.</title>
        <authorList>
            <person name="Nagy L.G."/>
            <person name="Riley R."/>
            <person name="Tritt A."/>
            <person name="Adam C."/>
            <person name="Daum C."/>
            <person name="Floudas D."/>
            <person name="Sun H."/>
            <person name="Yadav J.S."/>
            <person name="Pangilinan J."/>
            <person name="Larsson K.H."/>
            <person name="Matsuura K."/>
            <person name="Barry K."/>
            <person name="Labutti K."/>
            <person name="Kuo R."/>
            <person name="Ohm R.A."/>
            <person name="Bhattacharya S.S."/>
            <person name="Shirouzu T."/>
            <person name="Yoshinaga Y."/>
            <person name="Martin F.M."/>
            <person name="Grigoriev I.V."/>
            <person name="Hibbett D.S."/>
        </authorList>
    </citation>
    <scope>NUCLEOTIDE SEQUENCE [LARGE SCALE GENOMIC DNA]</scope>
    <source>
        <strain evidence="1 2">L-15889</strain>
    </source>
</reference>
<name>A0A165MP81_9APHY</name>